<dbReference type="Proteomes" id="UP000315010">
    <property type="component" value="Unassembled WGS sequence"/>
</dbReference>
<dbReference type="EMBL" id="SJPJ01000001">
    <property type="protein sequence ID" value="TWT82202.1"/>
    <property type="molecule type" value="Genomic_DNA"/>
</dbReference>
<dbReference type="AlphaFoldDB" id="A0A5C5Z4B9"/>
<sequence length="62" mass="6887">MLEGTINTSEDNRYKGTQKFEKKEIDQPILVFLIANRGERVLPLASGGEACPDVSPRPTLIE</sequence>
<evidence type="ECO:0000313" key="2">
    <source>
        <dbReference type="Proteomes" id="UP000315010"/>
    </source>
</evidence>
<evidence type="ECO:0000313" key="1">
    <source>
        <dbReference type="EMBL" id="TWT82202.1"/>
    </source>
</evidence>
<keyword evidence="2" id="KW-1185">Reference proteome</keyword>
<reference evidence="1 2" key="1">
    <citation type="submission" date="2019-02" db="EMBL/GenBank/DDBJ databases">
        <title>Deep-cultivation of Planctomycetes and their phenomic and genomic characterization uncovers novel biology.</title>
        <authorList>
            <person name="Wiegand S."/>
            <person name="Jogler M."/>
            <person name="Boedeker C."/>
            <person name="Pinto D."/>
            <person name="Vollmers J."/>
            <person name="Rivas-Marin E."/>
            <person name="Kohn T."/>
            <person name="Peeters S.H."/>
            <person name="Heuer A."/>
            <person name="Rast P."/>
            <person name="Oberbeckmann S."/>
            <person name="Bunk B."/>
            <person name="Jeske O."/>
            <person name="Meyerdierks A."/>
            <person name="Storesund J.E."/>
            <person name="Kallscheuer N."/>
            <person name="Luecker S."/>
            <person name="Lage O.M."/>
            <person name="Pohl T."/>
            <person name="Merkel B.J."/>
            <person name="Hornburger P."/>
            <person name="Mueller R.-W."/>
            <person name="Bruemmer F."/>
            <person name="Labrenz M."/>
            <person name="Spormann A.M."/>
            <person name="Op Den Camp H."/>
            <person name="Overmann J."/>
            <person name="Amann R."/>
            <person name="Jetten M.S.M."/>
            <person name="Mascher T."/>
            <person name="Medema M.H."/>
            <person name="Devos D.P."/>
            <person name="Kaster A.-K."/>
            <person name="Ovreas L."/>
            <person name="Rohde M."/>
            <person name="Galperin M.Y."/>
            <person name="Jogler C."/>
        </authorList>
    </citation>
    <scope>NUCLEOTIDE SEQUENCE [LARGE SCALE GENOMIC DNA]</scope>
    <source>
        <strain evidence="1 2">CA13</strain>
    </source>
</reference>
<gene>
    <name evidence="1" type="ORF">CA13_36630</name>
</gene>
<organism evidence="1 2">
    <name type="scientific">Novipirellula herctigrandis</name>
    <dbReference type="NCBI Taxonomy" id="2527986"/>
    <lineage>
        <taxon>Bacteria</taxon>
        <taxon>Pseudomonadati</taxon>
        <taxon>Planctomycetota</taxon>
        <taxon>Planctomycetia</taxon>
        <taxon>Pirellulales</taxon>
        <taxon>Pirellulaceae</taxon>
        <taxon>Novipirellula</taxon>
    </lineage>
</organism>
<comment type="caution">
    <text evidence="1">The sequence shown here is derived from an EMBL/GenBank/DDBJ whole genome shotgun (WGS) entry which is preliminary data.</text>
</comment>
<accession>A0A5C5Z4B9</accession>
<protein>
    <submittedName>
        <fullName evidence="1">Uncharacterized protein</fullName>
    </submittedName>
</protein>
<proteinExistence type="predicted"/>
<name>A0A5C5Z4B9_9BACT</name>